<feature type="domain" description="B box-type" evidence="3">
    <location>
        <begin position="69"/>
        <end position="107"/>
    </location>
</feature>
<dbReference type="Gene3D" id="3.30.160.60">
    <property type="entry name" value="Classic Zinc Finger"/>
    <property type="match status" value="1"/>
</dbReference>
<dbReference type="GO" id="GO:0008270">
    <property type="term" value="F:zinc ion binding"/>
    <property type="evidence" value="ECO:0007669"/>
    <property type="project" value="UniProtKB-KW"/>
</dbReference>
<dbReference type="PROSITE" id="PS50119">
    <property type="entry name" value="ZF_BBOX"/>
    <property type="match status" value="1"/>
</dbReference>
<evidence type="ECO:0000313" key="5">
    <source>
        <dbReference type="Proteomes" id="UP000507470"/>
    </source>
</evidence>
<dbReference type="SUPFAM" id="SSF57845">
    <property type="entry name" value="B-box zinc-binding domain"/>
    <property type="match status" value="1"/>
</dbReference>
<reference evidence="4 5" key="1">
    <citation type="submission" date="2020-06" db="EMBL/GenBank/DDBJ databases">
        <authorList>
            <person name="Li R."/>
            <person name="Bekaert M."/>
        </authorList>
    </citation>
    <scope>NUCLEOTIDE SEQUENCE [LARGE SCALE GENOMIC DNA]</scope>
    <source>
        <strain evidence="5">wild</strain>
    </source>
</reference>
<dbReference type="CDD" id="cd19757">
    <property type="entry name" value="Bbox1"/>
    <property type="match status" value="1"/>
</dbReference>
<keyword evidence="1" id="KW-0479">Metal-binding</keyword>
<dbReference type="EMBL" id="CACVKT020004897">
    <property type="protein sequence ID" value="CAC5392081.1"/>
    <property type="molecule type" value="Genomic_DNA"/>
</dbReference>
<dbReference type="PANTHER" id="PTHR25462">
    <property type="entry name" value="BONUS, ISOFORM C-RELATED"/>
    <property type="match status" value="1"/>
</dbReference>
<evidence type="ECO:0000256" key="1">
    <source>
        <dbReference type="PROSITE-ProRule" id="PRU00024"/>
    </source>
</evidence>
<keyword evidence="1" id="KW-0863">Zinc-finger</keyword>
<dbReference type="AlphaFoldDB" id="A0A6J8C971"/>
<dbReference type="Pfam" id="PF00643">
    <property type="entry name" value="zf-B_box"/>
    <property type="match status" value="1"/>
</dbReference>
<feature type="coiled-coil region" evidence="2">
    <location>
        <begin position="156"/>
        <end position="219"/>
    </location>
</feature>
<name>A0A6J8C971_MYTCO</name>
<accession>A0A6J8C971</accession>
<gene>
    <name evidence="4" type="ORF">MCOR_27047</name>
</gene>
<dbReference type="PANTHER" id="PTHR25462:SF296">
    <property type="entry name" value="MEIOTIC P26, ISOFORM F"/>
    <property type="match status" value="1"/>
</dbReference>
<dbReference type="InterPro" id="IPR047153">
    <property type="entry name" value="TRIM45/56/19-like"/>
</dbReference>
<organism evidence="4 5">
    <name type="scientific">Mytilus coruscus</name>
    <name type="common">Sea mussel</name>
    <dbReference type="NCBI Taxonomy" id="42192"/>
    <lineage>
        <taxon>Eukaryota</taxon>
        <taxon>Metazoa</taxon>
        <taxon>Spiralia</taxon>
        <taxon>Lophotrochozoa</taxon>
        <taxon>Mollusca</taxon>
        <taxon>Bivalvia</taxon>
        <taxon>Autobranchia</taxon>
        <taxon>Pteriomorphia</taxon>
        <taxon>Mytilida</taxon>
        <taxon>Mytiloidea</taxon>
        <taxon>Mytilidae</taxon>
        <taxon>Mytilinae</taxon>
        <taxon>Mytilus</taxon>
    </lineage>
</organism>
<dbReference type="OrthoDB" id="6100019at2759"/>
<dbReference type="Proteomes" id="UP000507470">
    <property type="component" value="Unassembled WGS sequence"/>
</dbReference>
<proteinExistence type="predicted"/>
<protein>
    <recommendedName>
        <fullName evidence="3">B box-type domain-containing protein</fullName>
    </recommendedName>
</protein>
<dbReference type="Gene3D" id="4.10.830.40">
    <property type="match status" value="1"/>
</dbReference>
<evidence type="ECO:0000256" key="2">
    <source>
        <dbReference type="SAM" id="Coils"/>
    </source>
</evidence>
<keyword evidence="2" id="KW-0175">Coiled coil</keyword>
<dbReference type="CDD" id="cd19776">
    <property type="entry name" value="Bbox2_TRIM25_C-IV"/>
    <property type="match status" value="1"/>
</dbReference>
<sequence>MASKLNISCGTCGYEDISKNAKKWCTICEEGFCGECEKYHKSMKVSRDHKMISTEDYRQIQNISVNFNCEIHGKKLDLYCKKHDIAVCVVCIPSEHKSCSSSDVISIDEASKNAKQSSALLDLEGTISATIDNVKHCIKNREIALTNVDQDEQTIRKTITDTRKNLNKYLDELERKLLLDLKSKHKNRKSQIMKILNQLKQMEQEVEKLKEQTLQMKRFASDLQVFLGTRQLNQSVSKQVESLKEFARVFRKAEWK</sequence>
<keyword evidence="1" id="KW-0862">Zinc</keyword>
<keyword evidence="5" id="KW-1185">Reference proteome</keyword>
<dbReference type="InterPro" id="IPR000315">
    <property type="entry name" value="Znf_B-box"/>
</dbReference>
<evidence type="ECO:0000313" key="4">
    <source>
        <dbReference type="EMBL" id="CAC5392081.1"/>
    </source>
</evidence>
<evidence type="ECO:0000259" key="3">
    <source>
        <dbReference type="PROSITE" id="PS50119"/>
    </source>
</evidence>